<feature type="transmembrane region" description="Helical" evidence="1">
    <location>
        <begin position="7"/>
        <end position="30"/>
    </location>
</feature>
<dbReference type="PATRIC" id="fig|742734.4.peg.2132"/>
<dbReference type="EMBL" id="ADLK01000019">
    <property type="protein sequence ID" value="KMW19974.1"/>
    <property type="molecule type" value="Genomic_DNA"/>
</dbReference>
<dbReference type="AlphaFoldDB" id="A0A0J9C6C7"/>
<dbReference type="RefSeq" id="WP_007860283.1">
    <property type="nucleotide sequence ID" value="NZ_KQ235877.1"/>
</dbReference>
<evidence type="ECO:0000313" key="3">
    <source>
        <dbReference type="Proteomes" id="UP000037392"/>
    </source>
</evidence>
<gene>
    <name evidence="2" type="ORF">HMPREF9470_01989</name>
</gene>
<evidence type="ECO:0000256" key="1">
    <source>
        <dbReference type="SAM" id="Phobius"/>
    </source>
</evidence>
<sequence length="176" mass="19264">MNFYKNHFGMIISSVVAICISLIMATSAIFVDKLTFTVPLLVKNWGTAFLVISLTGMIFPLTDWSFALGRKMGLKPETLPHVLLENFVATLFFNTTATLVLTAVNVFNNPEIEAAAAAGFIPSVSAVYTQSVIHDWPIMFIISYIFAFFVTKAAIKIARSSVGELKSPHSPQNVNA</sequence>
<proteinExistence type="predicted"/>
<name>A0A0J9C6C7_9FIRM</name>
<dbReference type="GeneID" id="93162077"/>
<reference evidence="2 3" key="1">
    <citation type="submission" date="2011-04" db="EMBL/GenBank/DDBJ databases">
        <title>The Genome Sequence of Clostridium citroniae WAL-19142.</title>
        <authorList>
            <consortium name="The Broad Institute Genome Sequencing Platform"/>
            <person name="Earl A."/>
            <person name="Ward D."/>
            <person name="Feldgarden M."/>
            <person name="Gevers D."/>
            <person name="Warren Y.A."/>
            <person name="Tyrrell K.L."/>
            <person name="Citron D.M."/>
            <person name="Goldstein E.J."/>
            <person name="Daigneault M."/>
            <person name="Allen-Vercoe E."/>
            <person name="Young S.K."/>
            <person name="Zeng Q."/>
            <person name="Gargeya S."/>
            <person name="Fitzgerald M."/>
            <person name="Haas B."/>
            <person name="Abouelleil A."/>
            <person name="Alvarado L."/>
            <person name="Arachchi H.M."/>
            <person name="Berlin A."/>
            <person name="Brown A."/>
            <person name="Chapman S.B."/>
            <person name="Chen Z."/>
            <person name="Dunbar C."/>
            <person name="Freedman E."/>
            <person name="Gearin G."/>
            <person name="Gellesch M."/>
            <person name="Goldberg J."/>
            <person name="Griggs A."/>
            <person name="Gujja S."/>
            <person name="Heilman E.R."/>
            <person name="Heiman D."/>
            <person name="Howarth C."/>
            <person name="Larson L."/>
            <person name="Lui A."/>
            <person name="MacDonald P.J."/>
            <person name="Mehta T."/>
            <person name="Montmayeur A."/>
            <person name="Murphy C."/>
            <person name="Neiman D."/>
            <person name="Pearson M."/>
            <person name="Priest M."/>
            <person name="Roberts A."/>
            <person name="Saif S."/>
            <person name="Shea T."/>
            <person name="Shenoy N."/>
            <person name="Sisk P."/>
            <person name="Stolte C."/>
            <person name="Sykes S."/>
            <person name="White J."/>
            <person name="Yandava C."/>
            <person name="Wortman J."/>
            <person name="Nusbaum C."/>
            <person name="Birren B."/>
        </authorList>
    </citation>
    <scope>NUCLEOTIDE SEQUENCE [LARGE SCALE GENOMIC DNA]</scope>
    <source>
        <strain evidence="2 3">WAL-19142</strain>
    </source>
</reference>
<evidence type="ECO:0000313" key="2">
    <source>
        <dbReference type="EMBL" id="KMW19974.1"/>
    </source>
</evidence>
<accession>A0A0J9C6C7</accession>
<feature type="transmembrane region" description="Helical" evidence="1">
    <location>
        <begin position="82"/>
        <end position="104"/>
    </location>
</feature>
<comment type="caution">
    <text evidence="2">The sequence shown here is derived from an EMBL/GenBank/DDBJ whole genome shotgun (WGS) entry which is preliminary data.</text>
</comment>
<keyword evidence="1" id="KW-1133">Transmembrane helix</keyword>
<keyword evidence="1" id="KW-0812">Transmembrane</keyword>
<feature type="transmembrane region" description="Helical" evidence="1">
    <location>
        <begin position="136"/>
        <end position="155"/>
    </location>
</feature>
<dbReference type="OrthoDB" id="2059806at2"/>
<protein>
    <recommendedName>
        <fullName evidence="4">DUF2798 domain-containing protein</fullName>
    </recommendedName>
</protein>
<keyword evidence="1" id="KW-0472">Membrane</keyword>
<evidence type="ECO:0008006" key="4">
    <source>
        <dbReference type="Google" id="ProtNLM"/>
    </source>
</evidence>
<feature type="transmembrane region" description="Helical" evidence="1">
    <location>
        <begin position="42"/>
        <end position="61"/>
    </location>
</feature>
<organism evidence="2 3">
    <name type="scientific">[Clostridium] citroniae WAL-19142</name>
    <dbReference type="NCBI Taxonomy" id="742734"/>
    <lineage>
        <taxon>Bacteria</taxon>
        <taxon>Bacillati</taxon>
        <taxon>Bacillota</taxon>
        <taxon>Clostridia</taxon>
        <taxon>Lachnospirales</taxon>
        <taxon>Lachnospiraceae</taxon>
        <taxon>Enterocloster</taxon>
    </lineage>
</organism>
<dbReference type="Proteomes" id="UP000037392">
    <property type="component" value="Unassembled WGS sequence"/>
</dbReference>